<dbReference type="InterPro" id="IPR010730">
    <property type="entry name" value="HET"/>
</dbReference>
<evidence type="ECO:0000259" key="1">
    <source>
        <dbReference type="Pfam" id="PF06985"/>
    </source>
</evidence>
<dbReference type="PANTHER" id="PTHR33112:SF9">
    <property type="entry name" value="HETEROKARYON INCOMPATIBILITY DOMAIN-CONTAINING PROTEIN"/>
    <property type="match status" value="1"/>
</dbReference>
<sequence>MDSLAEEIGKPPYRITALTSVHQHGLDLLQQIQSGAAVDIPTATRTIDKLEALASTCFNAYDNEFILFVTGSGASLGSLMTTIWELKRAVFSQRTTSRSEVFNVCLFCAWALRRVGNGIVGKYSWSSWQGSQWIANSYLCAIDNWPDFPALKQKKAVDLNPLRPRSENTKVGVRIEFRYVPRKATGNDVRPELTHALEYGSVFLSTTSPWYSTPVWQFMVESGNKQVADELQIFSPPQQEPWSAPNISFTQSILNAARPATTKFKPTRLLSLPTSPSSAIKLTTTTQLPHPIQYAALSYCWGPSLDAIQQTTLTTSSLPSRMTSIPLSDLSPVMLDAVKVCRSLGIPYLWIDALSIIQNSKTDWEFESQQMAWIYEHSYLTICTACSSFCLEGFLSKRAVYPEYRYTSPAKGIVNGVFTLRSVPSNSDGTLAAKASSPPLEQDLSVTSWSERGWVFQEGAMSTSKLFFGKSMLHVQTNSLVLSENGHQSEVKANNNHDDRNTSPNTTPLSLLPLPLLHGDKTNNRYDLWLSVVVKFVHSKWTIEEDLLPGLSGPASRFNDILPPNDAYLAGHWRSDLHASLLWVAGRCGHHPRPNTLPSLLQSLQKGNPLRCPSWSRPGRRDDIFRFVHSLPDRRKCRVRTHLRPEFSLVKSNVQAEGGEVNPFGRLTPEFTTESAEWRCANAERGYLIMVSHDWDDDAAGGSNPAVTTEEELSKIKLLLLSSCCSLSELPAGSIKPGAEATTKILFPTEHSETFLDDPDFQSGGVGGLARRHYRVGIFYSRAQHGGSEVSNKAETCEVELM</sequence>
<reference evidence="2 3" key="1">
    <citation type="journal article" date="2023" name="bioRxiv">
        <title>High-quality genome assemblies of four members of thePodospora anserinaspecies complex.</title>
        <authorList>
            <person name="Ament-Velasquez S.L."/>
            <person name="Vogan A.A."/>
            <person name="Wallerman O."/>
            <person name="Hartmann F."/>
            <person name="Gautier V."/>
            <person name="Silar P."/>
            <person name="Giraud T."/>
            <person name="Johannesson H."/>
        </authorList>
    </citation>
    <scope>NUCLEOTIDE SEQUENCE [LARGE SCALE GENOMIC DNA]</scope>
    <source>
        <strain evidence="2 3">CBS 411.78</strain>
    </source>
</reference>
<dbReference type="Pfam" id="PF06985">
    <property type="entry name" value="HET"/>
    <property type="match status" value="1"/>
</dbReference>
<proteinExistence type="predicted"/>
<keyword evidence="3" id="KW-1185">Reference proteome</keyword>
<dbReference type="Proteomes" id="UP001326199">
    <property type="component" value="Unassembled WGS sequence"/>
</dbReference>
<evidence type="ECO:0000313" key="3">
    <source>
        <dbReference type="Proteomes" id="UP001326199"/>
    </source>
</evidence>
<dbReference type="PANTHER" id="PTHR33112">
    <property type="entry name" value="DOMAIN PROTEIN, PUTATIVE-RELATED"/>
    <property type="match status" value="1"/>
</dbReference>
<comment type="caution">
    <text evidence="2">The sequence shown here is derived from an EMBL/GenBank/DDBJ whole genome shotgun (WGS) entry which is preliminary data.</text>
</comment>
<gene>
    <name evidence="2" type="ORF">QC763_311340</name>
</gene>
<protein>
    <recommendedName>
        <fullName evidence="1">Heterokaryon incompatibility domain-containing protein</fullName>
    </recommendedName>
</protein>
<dbReference type="EMBL" id="JAFFHB010000004">
    <property type="protein sequence ID" value="KAK4667596.1"/>
    <property type="molecule type" value="Genomic_DNA"/>
</dbReference>
<evidence type="ECO:0000313" key="2">
    <source>
        <dbReference type="EMBL" id="KAK4667596.1"/>
    </source>
</evidence>
<dbReference type="RefSeq" id="XP_062767562.1">
    <property type="nucleotide sequence ID" value="XM_062911590.1"/>
</dbReference>
<dbReference type="GeneID" id="87931933"/>
<organism evidence="2 3">
    <name type="scientific">Podospora pseudopauciseta</name>
    <dbReference type="NCBI Taxonomy" id="2093780"/>
    <lineage>
        <taxon>Eukaryota</taxon>
        <taxon>Fungi</taxon>
        <taxon>Dikarya</taxon>
        <taxon>Ascomycota</taxon>
        <taxon>Pezizomycotina</taxon>
        <taxon>Sordariomycetes</taxon>
        <taxon>Sordariomycetidae</taxon>
        <taxon>Sordariales</taxon>
        <taxon>Podosporaceae</taxon>
        <taxon>Podospora</taxon>
    </lineage>
</organism>
<name>A0ABR0HIB4_9PEZI</name>
<feature type="domain" description="Heterokaryon incompatibility" evidence="1">
    <location>
        <begin position="294"/>
        <end position="458"/>
    </location>
</feature>
<accession>A0ABR0HIB4</accession>